<dbReference type="HAMAP" id="MF_00376">
    <property type="entry name" value="Dephospho_CoA_kinase"/>
    <property type="match status" value="1"/>
</dbReference>
<dbReference type="GO" id="GO:0005524">
    <property type="term" value="F:ATP binding"/>
    <property type="evidence" value="ECO:0007669"/>
    <property type="project" value="UniProtKB-UniRule"/>
</dbReference>
<protein>
    <recommendedName>
        <fullName evidence="5 6">Dephospho-CoA kinase</fullName>
        <ecNumber evidence="5 6">2.7.1.24</ecNumber>
    </recommendedName>
    <alternativeName>
        <fullName evidence="5">Dephosphocoenzyme A kinase</fullName>
    </alternativeName>
</protein>
<comment type="subcellular location">
    <subcellularLocation>
        <location evidence="5">Cytoplasm</location>
    </subcellularLocation>
</comment>
<evidence type="ECO:0000313" key="7">
    <source>
        <dbReference type="EMBL" id="TDR76747.1"/>
    </source>
</evidence>
<evidence type="ECO:0000256" key="1">
    <source>
        <dbReference type="ARBA" id="ARBA00009018"/>
    </source>
</evidence>
<proteinExistence type="inferred from homology"/>
<dbReference type="GO" id="GO:0015937">
    <property type="term" value="P:coenzyme A biosynthetic process"/>
    <property type="evidence" value="ECO:0007669"/>
    <property type="project" value="UniProtKB-UniRule"/>
</dbReference>
<accession>A0A4V3DUX4</accession>
<dbReference type="Proteomes" id="UP000295611">
    <property type="component" value="Unassembled WGS sequence"/>
</dbReference>
<dbReference type="PANTHER" id="PTHR10695">
    <property type="entry name" value="DEPHOSPHO-COA KINASE-RELATED"/>
    <property type="match status" value="1"/>
</dbReference>
<keyword evidence="5" id="KW-0963">Cytoplasm</keyword>
<keyword evidence="4 5" id="KW-0173">Coenzyme A biosynthesis</keyword>
<dbReference type="EC" id="2.7.1.24" evidence="5 6"/>
<organism evidence="7 8">
    <name type="scientific">Paludibacterium purpuratum</name>
    <dbReference type="NCBI Taxonomy" id="1144873"/>
    <lineage>
        <taxon>Bacteria</taxon>
        <taxon>Pseudomonadati</taxon>
        <taxon>Pseudomonadota</taxon>
        <taxon>Betaproteobacteria</taxon>
        <taxon>Neisseriales</taxon>
        <taxon>Chromobacteriaceae</taxon>
        <taxon>Paludibacterium</taxon>
    </lineage>
</organism>
<dbReference type="RefSeq" id="WP_133682051.1">
    <property type="nucleotide sequence ID" value="NZ_SNZP01000010.1"/>
</dbReference>
<evidence type="ECO:0000256" key="3">
    <source>
        <dbReference type="ARBA" id="ARBA00022840"/>
    </source>
</evidence>
<keyword evidence="5" id="KW-0808">Transferase</keyword>
<reference evidence="7 8" key="1">
    <citation type="submission" date="2019-03" db="EMBL/GenBank/DDBJ databases">
        <title>Genomic Encyclopedia of Type Strains, Phase III (KMG-III): the genomes of soil and plant-associated and newly described type strains.</title>
        <authorList>
            <person name="Whitman W."/>
        </authorList>
    </citation>
    <scope>NUCLEOTIDE SEQUENCE [LARGE SCALE GENOMIC DNA]</scope>
    <source>
        <strain evidence="7 8">CECT 8976</strain>
    </source>
</reference>
<keyword evidence="5 7" id="KW-0418">Kinase</keyword>
<dbReference type="AlphaFoldDB" id="A0A4V3DUX4"/>
<comment type="caution">
    <text evidence="7">The sequence shown here is derived from an EMBL/GenBank/DDBJ whole genome shotgun (WGS) entry which is preliminary data.</text>
</comment>
<comment type="catalytic activity">
    <reaction evidence="5">
        <text>3'-dephospho-CoA + ATP = ADP + CoA + H(+)</text>
        <dbReference type="Rhea" id="RHEA:18245"/>
        <dbReference type="ChEBI" id="CHEBI:15378"/>
        <dbReference type="ChEBI" id="CHEBI:30616"/>
        <dbReference type="ChEBI" id="CHEBI:57287"/>
        <dbReference type="ChEBI" id="CHEBI:57328"/>
        <dbReference type="ChEBI" id="CHEBI:456216"/>
        <dbReference type="EC" id="2.7.1.24"/>
    </reaction>
</comment>
<comment type="similarity">
    <text evidence="1 5">Belongs to the CoaE family.</text>
</comment>
<dbReference type="EMBL" id="SNZP01000010">
    <property type="protein sequence ID" value="TDR76747.1"/>
    <property type="molecule type" value="Genomic_DNA"/>
</dbReference>
<evidence type="ECO:0000256" key="2">
    <source>
        <dbReference type="ARBA" id="ARBA00022741"/>
    </source>
</evidence>
<evidence type="ECO:0000256" key="6">
    <source>
        <dbReference type="NCBIfam" id="TIGR00152"/>
    </source>
</evidence>
<dbReference type="OrthoDB" id="9812943at2"/>
<keyword evidence="8" id="KW-1185">Reference proteome</keyword>
<dbReference type="Gene3D" id="3.40.50.300">
    <property type="entry name" value="P-loop containing nucleotide triphosphate hydrolases"/>
    <property type="match status" value="1"/>
</dbReference>
<comment type="pathway">
    <text evidence="5">Cofactor biosynthesis; coenzyme A biosynthesis; CoA from (R)-pantothenate: step 5/5.</text>
</comment>
<keyword evidence="3 5" id="KW-0067">ATP-binding</keyword>
<dbReference type="PROSITE" id="PS51219">
    <property type="entry name" value="DPCK"/>
    <property type="match status" value="1"/>
</dbReference>
<dbReference type="InterPro" id="IPR001977">
    <property type="entry name" value="Depp_CoAkinase"/>
</dbReference>
<dbReference type="NCBIfam" id="TIGR00152">
    <property type="entry name" value="dephospho-CoA kinase"/>
    <property type="match status" value="1"/>
</dbReference>
<evidence type="ECO:0000256" key="4">
    <source>
        <dbReference type="ARBA" id="ARBA00022993"/>
    </source>
</evidence>
<dbReference type="UniPathway" id="UPA00241">
    <property type="reaction ID" value="UER00356"/>
</dbReference>
<keyword evidence="2 5" id="KW-0547">Nucleotide-binding</keyword>
<sequence>MAIKVVGLTGGIGSGKSAAADFFAGLGVTVVDTDVISRRLTEPEGEAMGPLAQAFGPDFVQADGALNRVAMRQLVFADPQARQRLEAILHPMIMVHGMRLLQKAQGAYALLVVPLLFESQRYLALVARSLLIDCDETMQVERVAQRSGLQVEEIRAIMAAQMPRAERVSRADDIIRNNGSLDDLRLQVEEKHRYYHAILS</sequence>
<gene>
    <name evidence="5" type="primary">coaE</name>
    <name evidence="7" type="ORF">DFP86_110175</name>
</gene>
<dbReference type="Pfam" id="PF01121">
    <property type="entry name" value="CoaE"/>
    <property type="match status" value="1"/>
</dbReference>
<dbReference type="GO" id="GO:0005737">
    <property type="term" value="C:cytoplasm"/>
    <property type="evidence" value="ECO:0007669"/>
    <property type="project" value="UniProtKB-SubCell"/>
</dbReference>
<feature type="binding site" evidence="5">
    <location>
        <begin position="13"/>
        <end position="18"/>
    </location>
    <ligand>
        <name>ATP</name>
        <dbReference type="ChEBI" id="CHEBI:30616"/>
    </ligand>
</feature>
<name>A0A4V3DUX4_9NEIS</name>
<evidence type="ECO:0000256" key="5">
    <source>
        <dbReference type="HAMAP-Rule" id="MF_00376"/>
    </source>
</evidence>
<dbReference type="GO" id="GO:0004140">
    <property type="term" value="F:dephospho-CoA kinase activity"/>
    <property type="evidence" value="ECO:0007669"/>
    <property type="project" value="UniProtKB-UniRule"/>
</dbReference>
<dbReference type="PANTHER" id="PTHR10695:SF46">
    <property type="entry name" value="BIFUNCTIONAL COENZYME A SYNTHASE-RELATED"/>
    <property type="match status" value="1"/>
</dbReference>
<evidence type="ECO:0000313" key="8">
    <source>
        <dbReference type="Proteomes" id="UP000295611"/>
    </source>
</evidence>
<dbReference type="CDD" id="cd02022">
    <property type="entry name" value="DPCK"/>
    <property type="match status" value="1"/>
</dbReference>
<comment type="function">
    <text evidence="5">Catalyzes the phosphorylation of the 3'-hydroxyl group of dephosphocoenzyme A to form coenzyme A.</text>
</comment>
<dbReference type="SUPFAM" id="SSF52540">
    <property type="entry name" value="P-loop containing nucleoside triphosphate hydrolases"/>
    <property type="match status" value="1"/>
</dbReference>
<dbReference type="InterPro" id="IPR027417">
    <property type="entry name" value="P-loop_NTPase"/>
</dbReference>